<keyword evidence="4 8" id="KW-0812">Transmembrane</keyword>
<keyword evidence="2" id="KW-1003">Cell membrane</keyword>
<sequence length="569" mass="63369">MTLNNILAFCVTFIISVILTPFIGKITKEMGIIAHTNNRTVHHGIIPRTGGYAIYVAFLIGAMVFLKTDNQINSILIGGLIVFLFGLYDDIHDLPPKMKVLGQVAAALIVIFYGGISLKGFTIPYIPTILSYSIALIVTLGWIVGITNAVNLIDGLDGLCGGISMIVLVTTGLISIHYGRTDITSLTLLLAGSIGGFLVFNFHPAKIFMGDCGALFIGFMLSVISLLGFGFKTSTFFTLGAPIVVLAVPIMDTLIAIIRRKVHHQRFDEADKGHLHHKLMFSLELGQTKSVLILYIATALFSICSFIHIYSVTASILLFALLLLVFEIFVEYTNMISRKYKPILTILNIFLKRDDLPKIKESKTYLMIAKRHHVKYILIGLLCAVIAVSGGFVYYTHNDKKPVVNTPVVTYAMPNHPTSLMKSVHEDINASHTKRNTCQNVAALFAIDFFTISNKKKDEIGGAQYFYSDRLDNFEEFAKSSYYANVNDMIANKTNLDEVTTYEVNYTRASDVTLSGLEDYEYTDVGLEITFNKKNFYYNYQTINIKVTLIEKNNRFSIVSLDFNNGANK</sequence>
<dbReference type="AlphaFoldDB" id="A0AAW4MVU4"/>
<dbReference type="PANTHER" id="PTHR22926">
    <property type="entry name" value="PHOSPHO-N-ACETYLMURAMOYL-PENTAPEPTIDE-TRANSFERASE"/>
    <property type="match status" value="1"/>
</dbReference>
<dbReference type="GO" id="GO:0044038">
    <property type="term" value="P:cell wall macromolecule biosynthetic process"/>
    <property type="evidence" value="ECO:0007669"/>
    <property type="project" value="TreeGrafter"/>
</dbReference>
<keyword evidence="7" id="KW-0460">Magnesium</keyword>
<feature type="transmembrane region" description="Helical" evidence="8">
    <location>
        <begin position="183"/>
        <end position="200"/>
    </location>
</feature>
<feature type="transmembrane region" description="Helical" evidence="8">
    <location>
        <begin position="237"/>
        <end position="258"/>
    </location>
</feature>
<name>A0AAW4MVU4_9FIRM</name>
<evidence type="ECO:0000256" key="7">
    <source>
        <dbReference type="PIRSR" id="PIRSR600715-1"/>
    </source>
</evidence>
<feature type="transmembrane region" description="Helical" evidence="8">
    <location>
        <begin position="156"/>
        <end position="177"/>
    </location>
</feature>
<evidence type="ECO:0000313" key="9">
    <source>
        <dbReference type="EMBL" id="MBV3383437.1"/>
    </source>
</evidence>
<feature type="transmembrane region" description="Helical" evidence="8">
    <location>
        <begin position="6"/>
        <end position="24"/>
    </location>
</feature>
<comment type="subcellular location">
    <subcellularLocation>
        <location evidence="1">Cell membrane</location>
        <topology evidence="1">Multi-pass membrane protein</topology>
    </subcellularLocation>
</comment>
<gene>
    <name evidence="9" type="ORF">KSV97_09485</name>
    <name evidence="10" type="ORF">KSW06_09410</name>
</gene>
<dbReference type="Proteomes" id="UP001196408">
    <property type="component" value="Unassembled WGS sequence"/>
</dbReference>
<protein>
    <submittedName>
        <fullName evidence="9">Undecaprenyl/decaprenyl-phosphate alpha-N-acetylglucosaminyl 1-phosphate transferase</fullName>
    </submittedName>
</protein>
<evidence type="ECO:0000256" key="5">
    <source>
        <dbReference type="ARBA" id="ARBA00022989"/>
    </source>
</evidence>
<evidence type="ECO:0000313" key="10">
    <source>
        <dbReference type="EMBL" id="MBV3393459.1"/>
    </source>
</evidence>
<evidence type="ECO:0000256" key="8">
    <source>
        <dbReference type="SAM" id="Phobius"/>
    </source>
</evidence>
<comment type="cofactor">
    <cofactor evidence="7">
        <name>Mg(2+)</name>
        <dbReference type="ChEBI" id="CHEBI:18420"/>
    </cofactor>
</comment>
<dbReference type="GO" id="GO:0005886">
    <property type="term" value="C:plasma membrane"/>
    <property type="evidence" value="ECO:0007669"/>
    <property type="project" value="UniProtKB-SubCell"/>
</dbReference>
<evidence type="ECO:0000313" key="12">
    <source>
        <dbReference type="Proteomes" id="UP001197492"/>
    </source>
</evidence>
<feature type="transmembrane region" description="Helical" evidence="8">
    <location>
        <begin position="212"/>
        <end position="231"/>
    </location>
</feature>
<dbReference type="EMBL" id="JAHOEF010000076">
    <property type="protein sequence ID" value="MBV3383437.1"/>
    <property type="molecule type" value="Genomic_DNA"/>
</dbReference>
<keyword evidence="12" id="KW-1185">Reference proteome</keyword>
<feature type="transmembrane region" description="Helical" evidence="8">
    <location>
        <begin position="100"/>
        <end position="118"/>
    </location>
</feature>
<dbReference type="EMBL" id="JAHOEL010000075">
    <property type="protein sequence ID" value="MBV3393459.1"/>
    <property type="molecule type" value="Genomic_DNA"/>
</dbReference>
<evidence type="ECO:0000256" key="2">
    <source>
        <dbReference type="ARBA" id="ARBA00022475"/>
    </source>
</evidence>
<comment type="caution">
    <text evidence="9">The sequence shown here is derived from an EMBL/GenBank/DDBJ whole genome shotgun (WGS) entry which is preliminary data.</text>
</comment>
<evidence type="ECO:0000256" key="4">
    <source>
        <dbReference type="ARBA" id="ARBA00022692"/>
    </source>
</evidence>
<dbReference type="RefSeq" id="WP_217748122.1">
    <property type="nucleotide sequence ID" value="NZ_JAHOEB010000076.1"/>
</dbReference>
<dbReference type="InterPro" id="IPR018480">
    <property type="entry name" value="PNAcMuramoyl-5peptid_Trfase_CS"/>
</dbReference>
<evidence type="ECO:0000256" key="6">
    <source>
        <dbReference type="ARBA" id="ARBA00023136"/>
    </source>
</evidence>
<feature type="transmembrane region" description="Helical" evidence="8">
    <location>
        <begin position="72"/>
        <end position="88"/>
    </location>
</feature>
<dbReference type="GO" id="GO:0016780">
    <property type="term" value="F:phosphotransferase activity, for other substituted phosphate groups"/>
    <property type="evidence" value="ECO:0007669"/>
    <property type="project" value="InterPro"/>
</dbReference>
<feature type="transmembrane region" description="Helical" evidence="8">
    <location>
        <begin position="316"/>
        <end position="333"/>
    </location>
</feature>
<dbReference type="PROSITE" id="PS01348">
    <property type="entry name" value="MRAY_2"/>
    <property type="match status" value="1"/>
</dbReference>
<evidence type="ECO:0000256" key="3">
    <source>
        <dbReference type="ARBA" id="ARBA00022679"/>
    </source>
</evidence>
<keyword evidence="7" id="KW-0479">Metal-binding</keyword>
<feature type="binding site" evidence="7">
    <location>
        <position position="151"/>
    </location>
    <ligand>
        <name>Mg(2+)</name>
        <dbReference type="ChEBI" id="CHEBI:18420"/>
    </ligand>
</feature>
<evidence type="ECO:0000256" key="1">
    <source>
        <dbReference type="ARBA" id="ARBA00004651"/>
    </source>
</evidence>
<dbReference type="GO" id="GO:0046872">
    <property type="term" value="F:metal ion binding"/>
    <property type="evidence" value="ECO:0007669"/>
    <property type="project" value="UniProtKB-KW"/>
</dbReference>
<keyword evidence="3 9" id="KW-0808">Transferase</keyword>
<proteinExistence type="predicted"/>
<feature type="transmembrane region" description="Helical" evidence="8">
    <location>
        <begin position="45"/>
        <end position="66"/>
    </location>
</feature>
<dbReference type="PANTHER" id="PTHR22926:SF3">
    <property type="entry name" value="UNDECAPRENYL-PHOSPHATE ALPHA-N-ACETYLGLUCOSAMINYL 1-PHOSPHATE TRANSFERASE"/>
    <property type="match status" value="1"/>
</dbReference>
<feature type="transmembrane region" description="Helical" evidence="8">
    <location>
        <begin position="376"/>
        <end position="395"/>
    </location>
</feature>
<dbReference type="GO" id="GO:0009103">
    <property type="term" value="P:lipopolysaccharide biosynthetic process"/>
    <property type="evidence" value="ECO:0007669"/>
    <property type="project" value="TreeGrafter"/>
</dbReference>
<feature type="transmembrane region" description="Helical" evidence="8">
    <location>
        <begin position="290"/>
        <end position="310"/>
    </location>
</feature>
<evidence type="ECO:0000313" key="11">
    <source>
        <dbReference type="Proteomes" id="UP001196408"/>
    </source>
</evidence>
<organism evidence="9 11">
    <name type="scientific">Catenibacterium mitsuokai</name>
    <dbReference type="NCBI Taxonomy" id="100886"/>
    <lineage>
        <taxon>Bacteria</taxon>
        <taxon>Bacillati</taxon>
        <taxon>Bacillota</taxon>
        <taxon>Erysipelotrichia</taxon>
        <taxon>Erysipelotrichales</taxon>
        <taxon>Coprobacillaceae</taxon>
        <taxon>Catenibacterium</taxon>
    </lineage>
</organism>
<reference evidence="9 12" key="1">
    <citation type="submission" date="2021-06" db="EMBL/GenBank/DDBJ databases">
        <title>Collection of gut derived symbiotic bacterial strains cultured from healthy donors.</title>
        <authorList>
            <person name="Lin H."/>
            <person name="Littmann E."/>
            <person name="Pamer E.G."/>
        </authorList>
    </citation>
    <scope>NUCLEOTIDE SEQUENCE</scope>
    <source>
        <strain evidence="10 12">MSK.21.70</strain>
        <strain evidence="9">MSK.21.82</strain>
    </source>
</reference>
<keyword evidence="6 8" id="KW-0472">Membrane</keyword>
<feature type="transmembrane region" description="Helical" evidence="8">
    <location>
        <begin position="124"/>
        <end position="144"/>
    </location>
</feature>
<dbReference type="Pfam" id="PF00953">
    <property type="entry name" value="Glycos_transf_4"/>
    <property type="match status" value="1"/>
</dbReference>
<accession>A0AAW4MVU4</accession>
<dbReference type="InterPro" id="IPR000715">
    <property type="entry name" value="Glycosyl_transferase_4"/>
</dbReference>
<dbReference type="Proteomes" id="UP001197492">
    <property type="component" value="Unassembled WGS sequence"/>
</dbReference>
<dbReference type="CDD" id="cd06853">
    <property type="entry name" value="GT_WecA_like"/>
    <property type="match status" value="1"/>
</dbReference>
<feature type="binding site" evidence="7">
    <location>
        <position position="211"/>
    </location>
    <ligand>
        <name>Mg(2+)</name>
        <dbReference type="ChEBI" id="CHEBI:18420"/>
    </ligand>
</feature>
<keyword evidence="5 8" id="KW-1133">Transmembrane helix</keyword>
<dbReference type="GO" id="GO:0071555">
    <property type="term" value="P:cell wall organization"/>
    <property type="evidence" value="ECO:0007669"/>
    <property type="project" value="TreeGrafter"/>
</dbReference>